<sequence>MVSSSQVFHLGAAKLIDRKEQLSRAKVFSKINLRSGYYQVKIKGDDIPKAVFHTCYGYYDFLAMPFVLTNTPAIFMDLMNRVF</sequence>
<accession>A0A5B6W5K7</accession>
<name>A0A5B6W5K7_9ROSI</name>
<evidence type="ECO:0000313" key="2">
    <source>
        <dbReference type="Proteomes" id="UP000325315"/>
    </source>
</evidence>
<dbReference type="EMBL" id="SMMG02000004">
    <property type="protein sequence ID" value="KAA3477169.1"/>
    <property type="molecule type" value="Genomic_DNA"/>
</dbReference>
<proteinExistence type="predicted"/>
<dbReference type="Gene3D" id="3.30.70.270">
    <property type="match status" value="1"/>
</dbReference>
<dbReference type="InterPro" id="IPR043502">
    <property type="entry name" value="DNA/RNA_pol_sf"/>
</dbReference>
<dbReference type="InterPro" id="IPR053134">
    <property type="entry name" value="RNA-dir_DNA_polymerase"/>
</dbReference>
<dbReference type="PANTHER" id="PTHR24559">
    <property type="entry name" value="TRANSPOSON TY3-I GAG-POL POLYPROTEIN"/>
    <property type="match status" value="1"/>
</dbReference>
<dbReference type="OrthoDB" id="2286242at2759"/>
<keyword evidence="1" id="KW-0548">Nucleotidyltransferase</keyword>
<dbReference type="PANTHER" id="PTHR24559:SF444">
    <property type="entry name" value="REVERSE TRANSCRIPTASE DOMAIN-CONTAINING PROTEIN"/>
    <property type="match status" value="1"/>
</dbReference>
<protein>
    <submittedName>
        <fullName evidence="1">RNA-directed DNA polymerase-like protein</fullName>
    </submittedName>
</protein>
<dbReference type="SUPFAM" id="SSF56672">
    <property type="entry name" value="DNA/RNA polymerases"/>
    <property type="match status" value="1"/>
</dbReference>
<comment type="caution">
    <text evidence="1">The sequence shown here is derived from an EMBL/GenBank/DDBJ whole genome shotgun (WGS) entry which is preliminary data.</text>
</comment>
<keyword evidence="1" id="KW-0808">Transferase</keyword>
<gene>
    <name evidence="1" type="ORF">EPI10_011077</name>
</gene>
<evidence type="ECO:0000313" key="1">
    <source>
        <dbReference type="EMBL" id="KAA3477169.1"/>
    </source>
</evidence>
<dbReference type="Gene3D" id="3.10.10.10">
    <property type="entry name" value="HIV Type 1 Reverse Transcriptase, subunit A, domain 1"/>
    <property type="match status" value="1"/>
</dbReference>
<dbReference type="GO" id="GO:0003964">
    <property type="term" value="F:RNA-directed DNA polymerase activity"/>
    <property type="evidence" value="ECO:0007669"/>
    <property type="project" value="UniProtKB-KW"/>
</dbReference>
<dbReference type="AlphaFoldDB" id="A0A5B6W5K7"/>
<reference evidence="2" key="1">
    <citation type="journal article" date="2019" name="Plant Biotechnol. J.">
        <title>Genome sequencing of the Australian wild diploid species Gossypium australe highlights disease resistance and delayed gland morphogenesis.</title>
        <authorList>
            <person name="Cai Y."/>
            <person name="Cai X."/>
            <person name="Wang Q."/>
            <person name="Wang P."/>
            <person name="Zhang Y."/>
            <person name="Cai C."/>
            <person name="Xu Y."/>
            <person name="Wang K."/>
            <person name="Zhou Z."/>
            <person name="Wang C."/>
            <person name="Geng S."/>
            <person name="Li B."/>
            <person name="Dong Q."/>
            <person name="Hou Y."/>
            <person name="Wang H."/>
            <person name="Ai P."/>
            <person name="Liu Z."/>
            <person name="Yi F."/>
            <person name="Sun M."/>
            <person name="An G."/>
            <person name="Cheng J."/>
            <person name="Zhang Y."/>
            <person name="Shi Q."/>
            <person name="Xie Y."/>
            <person name="Shi X."/>
            <person name="Chang Y."/>
            <person name="Huang F."/>
            <person name="Chen Y."/>
            <person name="Hong S."/>
            <person name="Mi L."/>
            <person name="Sun Q."/>
            <person name="Zhang L."/>
            <person name="Zhou B."/>
            <person name="Peng R."/>
            <person name="Zhang X."/>
            <person name="Liu F."/>
        </authorList>
    </citation>
    <scope>NUCLEOTIDE SEQUENCE [LARGE SCALE GENOMIC DNA]</scope>
    <source>
        <strain evidence="2">cv. PA1801</strain>
    </source>
</reference>
<dbReference type="Proteomes" id="UP000325315">
    <property type="component" value="Unassembled WGS sequence"/>
</dbReference>
<keyword evidence="1" id="KW-0695">RNA-directed DNA polymerase</keyword>
<keyword evidence="2" id="KW-1185">Reference proteome</keyword>
<organism evidence="1 2">
    <name type="scientific">Gossypium australe</name>
    <dbReference type="NCBI Taxonomy" id="47621"/>
    <lineage>
        <taxon>Eukaryota</taxon>
        <taxon>Viridiplantae</taxon>
        <taxon>Streptophyta</taxon>
        <taxon>Embryophyta</taxon>
        <taxon>Tracheophyta</taxon>
        <taxon>Spermatophyta</taxon>
        <taxon>Magnoliopsida</taxon>
        <taxon>eudicotyledons</taxon>
        <taxon>Gunneridae</taxon>
        <taxon>Pentapetalae</taxon>
        <taxon>rosids</taxon>
        <taxon>malvids</taxon>
        <taxon>Malvales</taxon>
        <taxon>Malvaceae</taxon>
        <taxon>Malvoideae</taxon>
        <taxon>Gossypium</taxon>
    </lineage>
</organism>
<dbReference type="InterPro" id="IPR043128">
    <property type="entry name" value="Rev_trsase/Diguanyl_cyclase"/>
</dbReference>